<dbReference type="InterPro" id="IPR000531">
    <property type="entry name" value="Beta-barrel_TonB"/>
</dbReference>
<dbReference type="InterPro" id="IPR039426">
    <property type="entry name" value="TonB-dep_rcpt-like"/>
</dbReference>
<dbReference type="AlphaFoldDB" id="A0A120CWA3"/>
<feature type="short sequence motif" description="TonB C-terminal box" evidence="14">
    <location>
        <begin position="811"/>
        <end position="828"/>
    </location>
</feature>
<evidence type="ECO:0000256" key="14">
    <source>
        <dbReference type="PROSITE-ProRule" id="PRU10144"/>
    </source>
</evidence>
<evidence type="ECO:0000256" key="1">
    <source>
        <dbReference type="ARBA" id="ARBA00004571"/>
    </source>
</evidence>
<dbReference type="Gene3D" id="2.40.170.20">
    <property type="entry name" value="TonB-dependent receptor, beta-barrel domain"/>
    <property type="match status" value="1"/>
</dbReference>
<evidence type="ECO:0000256" key="11">
    <source>
        <dbReference type="ARBA" id="ARBA00023170"/>
    </source>
</evidence>
<proteinExistence type="inferred from homology"/>
<dbReference type="Pfam" id="PF00593">
    <property type="entry name" value="TonB_dep_Rec_b-barrel"/>
    <property type="match status" value="1"/>
</dbReference>
<evidence type="ECO:0000256" key="15">
    <source>
        <dbReference type="RuleBase" id="RU003357"/>
    </source>
</evidence>
<dbReference type="EMBL" id="LMTR01000049">
    <property type="protein sequence ID" value="KWT69058.1"/>
    <property type="molecule type" value="Genomic_DNA"/>
</dbReference>
<dbReference type="PANTHER" id="PTHR30069">
    <property type="entry name" value="TONB-DEPENDENT OUTER MEMBRANE RECEPTOR"/>
    <property type="match status" value="1"/>
</dbReference>
<dbReference type="GO" id="GO:0044718">
    <property type="term" value="P:siderophore transmembrane transport"/>
    <property type="evidence" value="ECO:0007669"/>
    <property type="project" value="TreeGrafter"/>
</dbReference>
<dbReference type="PROSITE" id="PS01156">
    <property type="entry name" value="TONB_DEPENDENT_REC_2"/>
    <property type="match status" value="1"/>
</dbReference>
<dbReference type="GO" id="GO:0015344">
    <property type="term" value="F:siderophore uptake transmembrane transporter activity"/>
    <property type="evidence" value="ECO:0007669"/>
    <property type="project" value="TreeGrafter"/>
</dbReference>
<evidence type="ECO:0000256" key="9">
    <source>
        <dbReference type="ARBA" id="ARBA00023077"/>
    </source>
</evidence>
<dbReference type="STRING" id="121290.APY04_1664"/>
<keyword evidence="10 13" id="KW-0472">Membrane</keyword>
<evidence type="ECO:0000256" key="7">
    <source>
        <dbReference type="ARBA" id="ARBA00022729"/>
    </source>
</evidence>
<protein>
    <recommendedName>
        <fullName evidence="16">Secretin/TonB short N-terminal domain-containing protein</fullName>
    </recommendedName>
</protein>
<dbReference type="PROSITE" id="PS52016">
    <property type="entry name" value="TONB_DEPENDENT_REC_3"/>
    <property type="match status" value="1"/>
</dbReference>
<evidence type="ECO:0000313" key="18">
    <source>
        <dbReference type="Proteomes" id="UP000059074"/>
    </source>
</evidence>
<keyword evidence="9 15" id="KW-0798">TonB box</keyword>
<keyword evidence="5" id="KW-0410">Iron transport</keyword>
<evidence type="ECO:0000256" key="3">
    <source>
        <dbReference type="ARBA" id="ARBA00022448"/>
    </source>
</evidence>
<dbReference type="PATRIC" id="fig|121290.4.peg.200"/>
<keyword evidence="4 13" id="KW-1134">Transmembrane beta strand</keyword>
<name>A0A120CWA3_HYPSL</name>
<evidence type="ECO:0000256" key="6">
    <source>
        <dbReference type="ARBA" id="ARBA00022692"/>
    </source>
</evidence>
<dbReference type="InterPro" id="IPR012910">
    <property type="entry name" value="Plug_dom"/>
</dbReference>
<evidence type="ECO:0000256" key="8">
    <source>
        <dbReference type="ARBA" id="ARBA00023004"/>
    </source>
</evidence>
<organism evidence="17 18">
    <name type="scientific">Hyphomicrobium sulfonivorans</name>
    <dbReference type="NCBI Taxonomy" id="121290"/>
    <lineage>
        <taxon>Bacteria</taxon>
        <taxon>Pseudomonadati</taxon>
        <taxon>Pseudomonadota</taxon>
        <taxon>Alphaproteobacteria</taxon>
        <taxon>Hyphomicrobiales</taxon>
        <taxon>Hyphomicrobiaceae</taxon>
        <taxon>Hyphomicrobium</taxon>
    </lineage>
</organism>
<dbReference type="Gene3D" id="3.55.50.30">
    <property type="match status" value="1"/>
</dbReference>
<reference evidence="17 18" key="1">
    <citation type="submission" date="2015-10" db="EMBL/GenBank/DDBJ databases">
        <title>Transcriptomic analysis of a linuron degrading triple-species bacterial consortium.</title>
        <authorList>
            <person name="Albers P."/>
        </authorList>
    </citation>
    <scope>NUCLEOTIDE SEQUENCE [LARGE SCALE GENOMIC DNA]</scope>
    <source>
        <strain evidence="17 18">WDL6</strain>
    </source>
</reference>
<dbReference type="Proteomes" id="UP000059074">
    <property type="component" value="Unassembled WGS sequence"/>
</dbReference>
<keyword evidence="5" id="KW-0406">Ion transport</keyword>
<gene>
    <name evidence="17" type="ORF">APY04_1664</name>
</gene>
<dbReference type="InterPro" id="IPR010917">
    <property type="entry name" value="TonB_rcpt_CS"/>
</dbReference>
<evidence type="ECO:0000256" key="2">
    <source>
        <dbReference type="ARBA" id="ARBA00009810"/>
    </source>
</evidence>
<dbReference type="GO" id="GO:0009279">
    <property type="term" value="C:cell outer membrane"/>
    <property type="evidence" value="ECO:0007669"/>
    <property type="project" value="UniProtKB-SubCell"/>
</dbReference>
<dbReference type="OrthoDB" id="9760333at2"/>
<evidence type="ECO:0000256" key="13">
    <source>
        <dbReference type="PROSITE-ProRule" id="PRU01360"/>
    </source>
</evidence>
<comment type="subcellular location">
    <subcellularLocation>
        <location evidence="1 13">Cell outer membrane</location>
        <topology evidence="1 13">Multi-pass membrane protein</topology>
    </subcellularLocation>
</comment>
<dbReference type="InterPro" id="IPR011662">
    <property type="entry name" value="Secretin/TonB_short_N"/>
</dbReference>
<dbReference type="Pfam" id="PF07660">
    <property type="entry name" value="STN"/>
    <property type="match status" value="1"/>
</dbReference>
<dbReference type="PANTHER" id="PTHR30069:SF41">
    <property type="entry name" value="HEME_HEMOPEXIN UTILIZATION PROTEIN C"/>
    <property type="match status" value="1"/>
</dbReference>
<keyword evidence="18" id="KW-1185">Reference proteome</keyword>
<evidence type="ECO:0000256" key="4">
    <source>
        <dbReference type="ARBA" id="ARBA00022452"/>
    </source>
</evidence>
<dbReference type="RefSeq" id="WP_068461473.1">
    <property type="nucleotide sequence ID" value="NZ_LMTR01000049.1"/>
</dbReference>
<evidence type="ECO:0000313" key="17">
    <source>
        <dbReference type="EMBL" id="KWT69058.1"/>
    </source>
</evidence>
<keyword evidence="3 13" id="KW-0813">Transport</keyword>
<accession>A0A120CWA3</accession>
<dbReference type="Gene3D" id="2.170.130.10">
    <property type="entry name" value="TonB-dependent receptor, plug domain"/>
    <property type="match status" value="1"/>
</dbReference>
<keyword evidence="8" id="KW-0408">Iron</keyword>
<dbReference type="SUPFAM" id="SSF56935">
    <property type="entry name" value="Porins"/>
    <property type="match status" value="1"/>
</dbReference>
<comment type="caution">
    <text evidence="17">The sequence shown here is derived from an EMBL/GenBank/DDBJ whole genome shotgun (WGS) entry which is preliminary data.</text>
</comment>
<dbReference type="InterPro" id="IPR036942">
    <property type="entry name" value="Beta-barrel_TonB_sf"/>
</dbReference>
<keyword evidence="11" id="KW-0675">Receptor</keyword>
<dbReference type="SMART" id="SM00965">
    <property type="entry name" value="STN"/>
    <property type="match status" value="1"/>
</dbReference>
<dbReference type="InterPro" id="IPR037066">
    <property type="entry name" value="Plug_dom_sf"/>
</dbReference>
<evidence type="ECO:0000259" key="16">
    <source>
        <dbReference type="SMART" id="SM00965"/>
    </source>
</evidence>
<dbReference type="CDD" id="cd01347">
    <property type="entry name" value="ligand_gated_channel"/>
    <property type="match status" value="1"/>
</dbReference>
<evidence type="ECO:0000256" key="10">
    <source>
        <dbReference type="ARBA" id="ARBA00023136"/>
    </source>
</evidence>
<comment type="similarity">
    <text evidence="2 13 15">Belongs to the TonB-dependent receptor family.</text>
</comment>
<sequence length="828" mass="88935">MAWGKFTRGSARAQRFGAALVGTTALVGGIGISAEVAAQQTQASSQAAQNTIKFAIPAQPLANAIVAFSAASGVNIVSGGVIASGIQSSAVSGKLTARQALDKLLAGTGYSYRFTGATSVTLVDPNSAADAGATVDGAIALATIDVTGGAGSSWAAAEEAPYTSAGSTAFISQEQINRVPPTSTGDMFKNTTGVLARGNRNGSKIDVNIRGMQGQGRVATMVDGAVQQSSIATGYAGYDSRTFVDPEMIGGVDIEKGPGGTPGAMGGSVNMRTMNAGDIVRDGNTVGLRLRGGMGSNTVVPTLYSMVPGMDSPDRPSLDNSFGSIAAGIVTDKVEIVAALSRREQGNYFAGKNDKNNSVRFVPNPWALTYFPGEEVFNTSQSSESSLVKGKLNLTESASVELSYMNYNSRYGEESADMLTAFGWLKMEYGPNEVNVDTYTSKFTYNPSDSKLINFVARAWASDQDDDFKGVQGDGAVFTHGYSVSNTSELDVPVGEVSLKYGWDYFNEDASLQLRPTGTSTKVVGERSMHSGFLNAMWLPLEWLKLQGGGRYDTFAMESKGPNPILSPKTGERLNPNAAITIAPFDGVQLFGKYAEGWRPPSLRETMYRESVFPNPNLRPETAKTYELGVNYVREKLLTENDRVRLKALYFNNTYDDYILRMQRLAGGLWFANAKTAEFDGFEVSGSYDAGIVFADVALTRYTKIAYCISDAKCDGREPDSDYGSPYVPPKHTGTITLGTRALDQKLTLGGRIFFAGERYLESTSNRFKQIWDPFVVYDVFGSYEVNEHFRIDGSIENITDLYYFDPLTTASVPSPGRTARVSATARF</sequence>
<dbReference type="Pfam" id="PF07715">
    <property type="entry name" value="Plug"/>
    <property type="match status" value="1"/>
</dbReference>
<feature type="domain" description="Secretin/TonB short N-terminal" evidence="16">
    <location>
        <begin position="74"/>
        <end position="125"/>
    </location>
</feature>
<keyword evidence="6 13" id="KW-0812">Transmembrane</keyword>
<keyword evidence="7" id="KW-0732">Signal</keyword>
<keyword evidence="12 13" id="KW-0998">Cell outer membrane</keyword>
<evidence type="ECO:0000256" key="5">
    <source>
        <dbReference type="ARBA" id="ARBA00022496"/>
    </source>
</evidence>
<evidence type="ECO:0000256" key="12">
    <source>
        <dbReference type="ARBA" id="ARBA00023237"/>
    </source>
</evidence>